<gene>
    <name evidence="2" type="ORF">EG240_09775</name>
</gene>
<dbReference type="RefSeq" id="WP_125019215.1">
    <property type="nucleotide sequence ID" value="NZ_RQVQ01000019.1"/>
</dbReference>
<sequence>MKKILILFTSLLLLSCSSDDNANSNPTPTGSNTVYFTLDDKLYSSEFPTAAIDNKSITVSDNVFSINLRIINDKGVVSLHLSSREKVVEGKSYRIHEPRYGDGFSASNDLYSSFICSTTANFQGTITIVKLDYENRIVAATFSYDAVDRKQNVHKVRNGWFDLKF</sequence>
<dbReference type="OrthoDB" id="881763at2"/>
<feature type="chain" id="PRO_5017948610" description="Lipoprotein" evidence="1">
    <location>
        <begin position="23"/>
        <end position="165"/>
    </location>
</feature>
<dbReference type="EMBL" id="RQVQ01000019">
    <property type="protein sequence ID" value="RRJ90148.1"/>
    <property type="molecule type" value="Genomic_DNA"/>
</dbReference>
<reference evidence="2 3" key="1">
    <citation type="submission" date="2018-11" db="EMBL/GenBank/DDBJ databases">
        <title>Flavobacterium sp. nov., YIM 102701-2 draft genome.</title>
        <authorList>
            <person name="Li G."/>
            <person name="Jiang Y."/>
        </authorList>
    </citation>
    <scope>NUCLEOTIDE SEQUENCE [LARGE SCALE GENOMIC DNA]</scope>
    <source>
        <strain evidence="2 3">YIM 102701-2</strain>
    </source>
</reference>
<feature type="signal peptide" evidence="1">
    <location>
        <begin position="1"/>
        <end position="22"/>
    </location>
</feature>
<dbReference type="PROSITE" id="PS51257">
    <property type="entry name" value="PROKAR_LIPOPROTEIN"/>
    <property type="match status" value="1"/>
</dbReference>
<evidence type="ECO:0000256" key="1">
    <source>
        <dbReference type="SAM" id="SignalP"/>
    </source>
</evidence>
<protein>
    <recommendedName>
        <fullName evidence="4">Lipoprotein</fullName>
    </recommendedName>
</protein>
<name>A0A3P3W6U3_9FLAO</name>
<accession>A0A3P3W6U3</accession>
<keyword evidence="1" id="KW-0732">Signal</keyword>
<evidence type="ECO:0000313" key="2">
    <source>
        <dbReference type="EMBL" id="RRJ90148.1"/>
    </source>
</evidence>
<evidence type="ECO:0008006" key="4">
    <source>
        <dbReference type="Google" id="ProtNLM"/>
    </source>
</evidence>
<keyword evidence="3" id="KW-1185">Reference proteome</keyword>
<dbReference type="AlphaFoldDB" id="A0A3P3W6U3"/>
<proteinExistence type="predicted"/>
<dbReference type="Proteomes" id="UP000275719">
    <property type="component" value="Unassembled WGS sequence"/>
</dbReference>
<organism evidence="2 3">
    <name type="scientific">Paenimyroides tangerinum</name>
    <dbReference type="NCBI Taxonomy" id="2488728"/>
    <lineage>
        <taxon>Bacteria</taxon>
        <taxon>Pseudomonadati</taxon>
        <taxon>Bacteroidota</taxon>
        <taxon>Flavobacteriia</taxon>
        <taxon>Flavobacteriales</taxon>
        <taxon>Flavobacteriaceae</taxon>
        <taxon>Paenimyroides</taxon>
    </lineage>
</organism>
<comment type="caution">
    <text evidence="2">The sequence shown here is derived from an EMBL/GenBank/DDBJ whole genome shotgun (WGS) entry which is preliminary data.</text>
</comment>
<evidence type="ECO:0000313" key="3">
    <source>
        <dbReference type="Proteomes" id="UP000275719"/>
    </source>
</evidence>